<dbReference type="Pfam" id="PF18143">
    <property type="entry name" value="HAD_SAK_2"/>
    <property type="match status" value="1"/>
</dbReference>
<name>I0BCT2_9BACL</name>
<evidence type="ECO:0008006" key="3">
    <source>
        <dbReference type="Google" id="ProtNLM"/>
    </source>
</evidence>
<accession>I0BCT2</accession>
<proteinExistence type="predicted"/>
<dbReference type="AlphaFoldDB" id="I0BCT2"/>
<sequence length="149" mass="16663">MKVIFLDIDGVLVTSRHWVQSAKYFGHEFDPVCSAYLKEIVARTGAAIVVTSSWREGRTLEQIQSIFEINDITGVAGMTPVMEGQIRGREIETYLRSAGHSGMGIEAYIILDDEEEMGSLRSHLIETEFPTGITEEIMDEAVRRLLVGK</sequence>
<dbReference type="KEGG" id="pmw:B2K_05480"/>
<reference evidence="1 2" key="1">
    <citation type="submission" date="2013-06" db="EMBL/GenBank/DDBJ databases">
        <title>Complete genome sequence of Paenibacillus mucilaginosus K02.</title>
        <authorList>
            <person name="Xiao B."/>
            <person name="Sun L."/>
            <person name="Xiao L."/>
            <person name="Lian B."/>
        </authorList>
    </citation>
    <scope>NUCLEOTIDE SEQUENCE [LARGE SCALE GENOMIC DNA]</scope>
    <source>
        <strain evidence="1 2">K02</strain>
    </source>
</reference>
<dbReference type="PATRIC" id="fig|997761.3.peg.1094"/>
<evidence type="ECO:0000313" key="2">
    <source>
        <dbReference type="Proteomes" id="UP000007392"/>
    </source>
</evidence>
<evidence type="ECO:0000313" key="1">
    <source>
        <dbReference type="EMBL" id="AFH60179.1"/>
    </source>
</evidence>
<dbReference type="OrthoDB" id="5519656at2"/>
<organism evidence="1 2">
    <name type="scientific">Paenibacillus mucilaginosus K02</name>
    <dbReference type="NCBI Taxonomy" id="997761"/>
    <lineage>
        <taxon>Bacteria</taxon>
        <taxon>Bacillati</taxon>
        <taxon>Bacillota</taxon>
        <taxon>Bacilli</taxon>
        <taxon>Bacillales</taxon>
        <taxon>Paenibacillaceae</taxon>
        <taxon>Paenibacillus</taxon>
    </lineage>
</organism>
<dbReference type="EMBL" id="CP003422">
    <property type="protein sequence ID" value="AFH60179.1"/>
    <property type="molecule type" value="Genomic_DNA"/>
</dbReference>
<dbReference type="Proteomes" id="UP000007392">
    <property type="component" value="Chromosome"/>
</dbReference>
<protein>
    <recommendedName>
        <fullName evidence="3">HAD family hydrolase</fullName>
    </recommendedName>
</protein>
<gene>
    <name evidence="1" type="ORF">B2K_05480</name>
</gene>
<dbReference type="HOGENOM" id="CLU_129016_0_0_9"/>